<name>A0A1B6J0A1_9HEMI</name>
<feature type="coiled-coil region" evidence="1">
    <location>
        <begin position="403"/>
        <end position="505"/>
    </location>
</feature>
<dbReference type="GO" id="GO:0005929">
    <property type="term" value="C:cilium"/>
    <property type="evidence" value="ECO:0007669"/>
    <property type="project" value="TreeGrafter"/>
</dbReference>
<evidence type="ECO:0000313" key="2">
    <source>
        <dbReference type="EMBL" id="JAS92607.1"/>
    </source>
</evidence>
<protein>
    <submittedName>
        <fullName evidence="2">Uncharacterized protein</fullName>
    </submittedName>
</protein>
<feature type="coiled-coil region" evidence="1">
    <location>
        <begin position="274"/>
        <end position="347"/>
    </location>
</feature>
<organism evidence="2">
    <name type="scientific">Homalodisca liturata</name>
    <dbReference type="NCBI Taxonomy" id="320908"/>
    <lineage>
        <taxon>Eukaryota</taxon>
        <taxon>Metazoa</taxon>
        <taxon>Ecdysozoa</taxon>
        <taxon>Arthropoda</taxon>
        <taxon>Hexapoda</taxon>
        <taxon>Insecta</taxon>
        <taxon>Pterygota</taxon>
        <taxon>Neoptera</taxon>
        <taxon>Paraneoptera</taxon>
        <taxon>Hemiptera</taxon>
        <taxon>Auchenorrhyncha</taxon>
        <taxon>Membracoidea</taxon>
        <taxon>Cicadellidae</taxon>
        <taxon>Cicadellinae</taxon>
        <taxon>Proconiini</taxon>
        <taxon>Homalodisca</taxon>
    </lineage>
</organism>
<dbReference type="AlphaFoldDB" id="A0A1B6J0A1"/>
<dbReference type="GO" id="GO:0035735">
    <property type="term" value="P:intraciliary transport involved in cilium assembly"/>
    <property type="evidence" value="ECO:0007669"/>
    <property type="project" value="TreeGrafter"/>
</dbReference>
<feature type="coiled-coil region" evidence="1">
    <location>
        <begin position="149"/>
        <end position="219"/>
    </location>
</feature>
<dbReference type="PANTHER" id="PTHR31432">
    <property type="entry name" value="INTRAFLAGELLAR TRANSPORT PROTEIN 74 HOMOLOG"/>
    <property type="match status" value="1"/>
</dbReference>
<sequence length="541" mass="61572">LLASPHTGMGILPAQSSVRERDRLVSQQGLSGLRTGTARGPIARQVQDKRYFESLLQLKTRELANEVTRLRRQIESDSRDQATYLVYDKRVKEMAAELTELQGRLSDYNLMVDKVNTGTERAEIMAESRELAAVNQAEASVLETIFTDRTRRQAQVSQLEHEIQQERQTAEKLVASMSGEMLEQYQSLRQNNERLTHQMELLQGQLDALTASRSGLQDQICLSSVKQEAVRLYSTLAELQVRRDTLLAEEQSRISPAEERERLLTRVRQDNGEIASMERASTELREHIRQAQLNLQQVNEELSESQTERHSKYLELRKREETMEEFLASWEANKEAEAARLGALEAEVVATLGAISRRLAALPSPADYLALEQDLASGNKTLDTLTADHAQLALYLNKVEVMETKVKSELAALTENLQRMQDEMVRLSDLEGLRSRAETRRLELNNERDSLLETRDTVIQALQAARDKQALLEKQLAENETHAQLSNLERKLATLEQNNFSLREYVASRAAESDYESVRSDTLSLVRGLNLSLRETYQRHT</sequence>
<gene>
    <name evidence="2" type="ORF">g.4497</name>
</gene>
<accession>A0A1B6J0A1</accession>
<dbReference type="EMBL" id="GECU01015099">
    <property type="protein sequence ID" value="JAS92607.1"/>
    <property type="molecule type" value="Transcribed_RNA"/>
</dbReference>
<dbReference type="GO" id="GO:0048487">
    <property type="term" value="F:beta-tubulin binding"/>
    <property type="evidence" value="ECO:0007669"/>
    <property type="project" value="InterPro"/>
</dbReference>
<feature type="non-terminal residue" evidence="2">
    <location>
        <position position="1"/>
    </location>
</feature>
<dbReference type="InterPro" id="IPR029602">
    <property type="entry name" value="IFT74"/>
</dbReference>
<dbReference type="PANTHER" id="PTHR31432:SF0">
    <property type="entry name" value="INTRAFLAGELLAR TRANSPORT PROTEIN 74 HOMOLOG"/>
    <property type="match status" value="1"/>
</dbReference>
<dbReference type="GO" id="GO:0030992">
    <property type="term" value="C:intraciliary transport particle B"/>
    <property type="evidence" value="ECO:0007669"/>
    <property type="project" value="InterPro"/>
</dbReference>
<keyword evidence="1" id="KW-0175">Coiled coil</keyword>
<evidence type="ECO:0000256" key="1">
    <source>
        <dbReference type="SAM" id="Coils"/>
    </source>
</evidence>
<reference evidence="2" key="1">
    <citation type="submission" date="2015-11" db="EMBL/GenBank/DDBJ databases">
        <title>De novo transcriptome assembly of four potential Pierce s Disease insect vectors from Arizona vineyards.</title>
        <authorList>
            <person name="Tassone E.E."/>
        </authorList>
    </citation>
    <scope>NUCLEOTIDE SEQUENCE</scope>
</reference>
<proteinExistence type="predicted"/>